<dbReference type="Proteomes" id="UP000245629">
    <property type="component" value="Chromosome 2"/>
</dbReference>
<reference evidence="4" key="1">
    <citation type="submission" date="2018-05" db="EMBL/GenBank/DDBJ databases">
        <title>Azospirillum thermophila sp. nov., a novel isolated from hot spring.</title>
        <authorList>
            <person name="Zhao Z."/>
        </authorList>
    </citation>
    <scope>NUCLEOTIDE SEQUENCE [LARGE SCALE GENOMIC DNA]</scope>
    <source>
        <strain evidence="4">CFH 70021</strain>
    </source>
</reference>
<proteinExistence type="predicted"/>
<evidence type="ECO:0000259" key="2">
    <source>
        <dbReference type="SMART" id="SM00228"/>
    </source>
</evidence>
<dbReference type="KEGG" id="azz:DEW08_09005"/>
<dbReference type="InterPro" id="IPR001478">
    <property type="entry name" value="PDZ"/>
</dbReference>
<protein>
    <submittedName>
        <fullName evidence="3">Signal protein PDZ</fullName>
    </submittedName>
</protein>
<dbReference type="OrthoDB" id="9795827at2"/>
<dbReference type="SMART" id="SM00228">
    <property type="entry name" value="PDZ"/>
    <property type="match status" value="1"/>
</dbReference>
<dbReference type="CDD" id="cd14727">
    <property type="entry name" value="ChanN-like"/>
    <property type="match status" value="1"/>
</dbReference>
<dbReference type="Pfam" id="PF04187">
    <property type="entry name" value="Cofac_haem_bdg"/>
    <property type="match status" value="1"/>
</dbReference>
<dbReference type="InterPro" id="IPR036034">
    <property type="entry name" value="PDZ_sf"/>
</dbReference>
<dbReference type="SUPFAM" id="SSF159501">
    <property type="entry name" value="EreA/ChaN-like"/>
    <property type="match status" value="1"/>
</dbReference>
<evidence type="ECO:0000313" key="3">
    <source>
        <dbReference type="EMBL" id="AWK86360.1"/>
    </source>
</evidence>
<feature type="domain" description="PDZ" evidence="2">
    <location>
        <begin position="373"/>
        <end position="443"/>
    </location>
</feature>
<dbReference type="AlphaFoldDB" id="A0A2S2CPQ9"/>
<dbReference type="Pfam" id="PF13180">
    <property type="entry name" value="PDZ_2"/>
    <property type="match status" value="1"/>
</dbReference>
<dbReference type="InterPro" id="IPR007314">
    <property type="entry name" value="Cofac_haem-bd_dom"/>
</dbReference>
<name>A0A2S2CPQ9_9PROT</name>
<keyword evidence="4" id="KW-1185">Reference proteome</keyword>
<feature type="compositionally biased region" description="Low complexity" evidence="1">
    <location>
        <begin position="80"/>
        <end position="100"/>
    </location>
</feature>
<gene>
    <name evidence="3" type="ORF">DEW08_09005</name>
</gene>
<evidence type="ECO:0000313" key="4">
    <source>
        <dbReference type="Proteomes" id="UP000245629"/>
    </source>
</evidence>
<feature type="region of interest" description="Disordered" evidence="1">
    <location>
        <begin position="80"/>
        <end position="101"/>
    </location>
</feature>
<dbReference type="EMBL" id="CP029353">
    <property type="protein sequence ID" value="AWK86360.1"/>
    <property type="molecule type" value="Genomic_DNA"/>
</dbReference>
<dbReference type="Gene3D" id="2.30.42.10">
    <property type="match status" value="1"/>
</dbReference>
<accession>A0A2S2CPQ9</accession>
<dbReference type="Gene3D" id="3.40.50.11550">
    <property type="match status" value="1"/>
</dbReference>
<organism evidence="3 4">
    <name type="scientific">Azospirillum thermophilum</name>
    <dbReference type="NCBI Taxonomy" id="2202148"/>
    <lineage>
        <taxon>Bacteria</taxon>
        <taxon>Pseudomonadati</taxon>
        <taxon>Pseudomonadota</taxon>
        <taxon>Alphaproteobacteria</taxon>
        <taxon>Rhodospirillales</taxon>
        <taxon>Azospirillaceae</taxon>
        <taxon>Azospirillum</taxon>
    </lineage>
</organism>
<dbReference type="SUPFAM" id="SSF50156">
    <property type="entry name" value="PDZ domain-like"/>
    <property type="match status" value="1"/>
</dbReference>
<evidence type="ECO:0000256" key="1">
    <source>
        <dbReference type="SAM" id="MobiDB-lite"/>
    </source>
</evidence>
<sequence>MLARFTGPRQRASATGTAIACPRIPPVDWTAAAPNLQRYRPPEGEPVPVLSRLFAALICAGCAVTGPAALAAAATASPAPSATATPAAAPAGSPARSGSACVPPGVWADGAGKPAEPVPTLRRIAEAPAVLLGERHDQAEHHRWQLHTLAALHALNPDIAVGLEMLPRRVQPVLDRWSAGELTEAEFLKASEWRTLWGFDPQLYLPILHFARMNRLPVVALNVERKLISRTARDGWAAIPKAEREGVGDPAPATDEYRDRLDKAMAAHGPGERPAAQGLQRFVEAQTVWDRAMAERIADTRRDTGRMVVAILGQGHVEWRGGVPHQLQALGMADPVVLLPWDGERDCADLDGRIADAVFGLAPPEEAAEPPKPRLGVMLEPAGDGVRIASVSDRSVAAAAGLTAGDLVTEAAGKAVRSVSDLTSAVQRQAPGTWLPLTVRRGGDRVELLAKFPAE</sequence>
<dbReference type="CDD" id="cd06779">
    <property type="entry name" value="cpPDZ_Deg_HtrA-like"/>
    <property type="match status" value="1"/>
</dbReference>